<sequence>MNRSEPVVDIAVLIQQATLANSFSTDTPSVVLPSTSIVSKSHVFASQILYLHVVHSISSHKLHNCTTIAAIVLAGCSNLPQGTSSVLLSDLEISHCKLAGPVSLIGTSLGSLQLSSCTFHNISQSTLTRPRTGSPNPGQTTRISNTTFSDVENGLYGSIFDDMNDNNEVHVYFSTFLRNTHTNAEGYTTEYTTTQTSSESQSTSFTSCFFNKCTASGTNGGAIYHTSSYDLSVQTCMFESCSAGTAQTLYEGGGIFISQTTSRALSFENVIFRGCSGHFGGGMSIKLQNALILNSFSMTYCTFHDNSAYWGGGMRLYHLKNPTISHCTFTNNHADYLESGFGLRNTVDLVSITNVSMIDGTAPNNVFLAFDSHTGSYRLSSLHMADFHSITTRDICAFGQGNTYTSDTDKTPLLFSNCLVETRHNSDPLDLTANGVPIVVCYTNLLITEDMFEDCWTTSMQWSVTIARVDDTPFKHSWIPNPSVTMSTTHGVDEPFCWKKDSKCSTLTDLVWKRIETFFDGKIEMEEGEYEETDVAVWHKTLTIEGVSKEAVRICDVGSTTSLFTILSGSLDGSQLTFIPSLTSSLIALDGAGSLTLTDCLIDGLDLTPDSILSVPLISLSAGTATFNELTISNLVFSDAAAIKSTNALSLTISQSSFKNITRKAGSGVAISAVVPSASFASVTLSNFTDCHSLDEDFSLDTEALDDNYIATDRGGIVRLVGASSSSKGSAEVSDCRFSDCSAFRGCGVGVHASTLDTLSTTSNVFSSLSGQGQRARGAALQISHCLSASVLATTFSDCSMKGHLPGTYAGGLYSISTRLSLDGCLFERCSCEYYISATILSDLFDQSVVKNTIFSECSTPSMNANVLHIMSSAGTTLQNCSFVDNFAGDGTTTPALIFLGQGTPNKITISDCYAAAQSQVNSKGQLLVHPNWQSPTTVIENNLFLMASPAVNSSEFNDGASFPTLRVSKATTSTSSNAEVFVWDDTSMCGHPSKKCRTAAFAVSLSLCTVGGDVPVVIVLDDETHPEGPITVGSKLVQLTGQNGKQVTTILRQTTAASLLSVGDGSLWLSELTVSTQSCVSPCISTGGTLALSKISFFFDDHDGSSDAPLISVTDGAATLSSCKFGQSGKTLPTTLFAIDEGGNVACSDANTITNPSLSTALSTIVGSLTISGTALSHTTVVHSDGARTAALFEVTGGVLSLSFVTIPAISLSSEVSLVSASNRASVEIASMSFLDTSNGGTGAILKSADASKVILNDVNFTNCNSASTSAGRAVWISKDAFAAGDVEMKSVCVSHTTSSSVADVLLVGSNIASVVTSTSFASSFVAQSSMSKSEMWKMQSVVENTPSESGPLAYFFYPRTTEDIRVEAGFWDHSKCGLEELPCSSLSHAFAKQTTPNGAVLVCSNLSLASMVAVSVAMSFKSTLDSSPTVSLAADAGFVVTASFAVEYIMFVSSSMSLANPVFSVQSTGSLSLLSCEFGLAGKTLATTLFAIDEGGNVACSDANTITNPSLSTALSTIVGSLTISGTALSHTTVVHSDGARTAALFEVTGGVLSLSFVTIPAISLSSEVSLVSASNRASVEIASMSFLDTSNGGTGAILKSADASKVILNDVNFTNCNSASTSAGRAVWISKDAFAAGDVEMKSVCVSHTTSSSVADVLLVGSNIASVVTSTSFASSFVAQSSMSKSEMWKMQSVVENTPSESGPLAYFFYPRTTEDIRVEAGFWDHSKCGLEELPCSSLSHAFAKQTTPNGAVLVCSNLSLASMVAVSVAMSFKSTLDSSPTVSLAADAGFVVTASFAVEYIMFVSSSMSLANPVFSVQSTGSLSLLSCEFGLAGKTLATTLFAIDEGGNVACSDANTITNPSLSTALSTIVGSLTISGTALSHTTVVHSDGARTAALFEVTGGVLSLSFVTIPAISLSSEVSLVSASNRASVEIASMSFLDTSNGGTGAILKSADASKVILNDVNFTNCNSASTSAGRAVWISKDAFAAGDVEMKSVCVSHTTSSSVADVLLVGSNIASVVTSTSFASSFVAQSSMSKSEMWKMQSVVENTPSESGPLAYFFYPRTTEDIRVEAGFWDHSKCGLEELPCSSLSHAFAKQTTPNGAVLVCSNLSLASMVAVSVAMSFKSTLDSSPTVSLAADAGFVVTASFTVASLVFISSAEFHKKPVLAVQSAGSLSLSKSEFESFTLSANPLILHKSDTLQLSSCTFTDITRLSGNGSVLQSHLTNGMKLLVNNITLLRVTTKTGFGDGLFIWLDGPYTDFVGEDLILRDLSLGETLHETERNSRNAEEAKEPCYVWLLGSDFSNIVSTGDSRFSWKNTEVVDKWIWTDDITSFLPASLLFYLKEGTGPIGVDDSGYQISKCGYFGVWCANLTYSMNRRPSSVSQFLVKEALTTAEQIEVTNTLELIGNANRPTVLLNTNTVISTTSDASLVITQLLISLKHNPNASPIISHASTGILTLDDVIFDCEGHTLSSTLLSASAGQVHLLDMEFTTAQLTGGPLLTFSVTTTIENCNFSSISHSSTHYLIESTISPIIPLKITNTIFTSEGDTNTCWVLIHGTNEETFSAQNWEGTYNTLKGLRRVLVEETSSVWWKDNTTLNPYPLQFAFTPRKDVVFVSGEGFDHPLCGNEKSACLTIEGGVAMTKGRRVEVNGTGTITSLMNLDGDFLAVSGHKSHSSLVFTGNVQIVNNEFVEPDELSLSKLTVSIIDSNIKQDNALIEAVCGTVVLVNLTITSTKALNSSLVSIQGSSVDLEMEKITVSIPSFSAVAVSLPSFHSASFIFVAVQDSQADTFISASASASIPQLTFHSCSFIGTATPSNSDDSLCSFSSGFLVLDHCQTTIHSSEFGRLSNGAIQMVGGSLSLIGSLFTHNTPHNSSFPSARRNINCEEEGNITILTGSQNMDSDTTSKWISGSSCRVEEGESVLKAPFFIPTMNADKCNVVHNVKNKTNKFFTVTVQGELLIPCGLDLEVFEWITTKTTSQEGNSTTLILTDSSITSWNESLLSFSAQESVIALDATHEWRARLLFGDGERTSNWVRLKVSESAAKLALTKQAMKWIIPVAASFLALLLILVIVFVICRRRKQKGDTKRTELKEIDEPELLVKYEPGDNHDPNQIVAFCENQETQSTCIGVAAEPTKSAVVFPPSTAPIMTHQVMKCDGDYELTYAAGVTSLYDLLHGAQHQRILQKRLVRMQLVRGLKRLVVENKGAAGLLHLSPHSIFVDGTDQCFLDLAPELKQETRRGNAETAQSQATSRPSLRWEAPEVAKDQPNVDGHKAAVFSLGLVLWELENEEVPWWELDAMNAQRRYDANCFPDTHFISDEKMRKVIASCLTLNPDERPTLQEVSEALEANTRNNTNTVVKEPWDVGTSAADDLKHITQ</sequence>
<evidence type="ECO:0000313" key="3">
    <source>
        <dbReference type="EMBL" id="KAK2954414.1"/>
    </source>
</evidence>
<dbReference type="Gene3D" id="1.10.510.10">
    <property type="entry name" value="Transferase(Phosphotransferase) domain 1"/>
    <property type="match status" value="1"/>
</dbReference>
<keyword evidence="4" id="KW-1185">Reference proteome</keyword>
<dbReference type="InterPro" id="IPR050167">
    <property type="entry name" value="Ser_Thr_protein_kinase"/>
</dbReference>
<keyword evidence="1" id="KW-0812">Transmembrane</keyword>
<evidence type="ECO:0000256" key="1">
    <source>
        <dbReference type="SAM" id="Phobius"/>
    </source>
</evidence>
<organism evidence="3 4">
    <name type="scientific">Blattamonas nauphoetae</name>
    <dbReference type="NCBI Taxonomy" id="2049346"/>
    <lineage>
        <taxon>Eukaryota</taxon>
        <taxon>Metamonada</taxon>
        <taxon>Preaxostyla</taxon>
        <taxon>Oxymonadida</taxon>
        <taxon>Blattamonas</taxon>
    </lineage>
</organism>
<dbReference type="InterPro" id="IPR001245">
    <property type="entry name" value="Ser-Thr/Tyr_kinase_cat_dom"/>
</dbReference>
<accession>A0ABQ9XSN3</accession>
<keyword evidence="1" id="KW-1133">Transmembrane helix</keyword>
<dbReference type="InterPro" id="IPR000719">
    <property type="entry name" value="Prot_kinase_dom"/>
</dbReference>
<dbReference type="SUPFAM" id="SSF56112">
    <property type="entry name" value="Protein kinase-like (PK-like)"/>
    <property type="match status" value="1"/>
</dbReference>
<proteinExistence type="predicted"/>
<dbReference type="InterPro" id="IPR011009">
    <property type="entry name" value="Kinase-like_dom_sf"/>
</dbReference>
<feature type="transmembrane region" description="Helical" evidence="1">
    <location>
        <begin position="3064"/>
        <end position="3086"/>
    </location>
</feature>
<dbReference type="PROSITE" id="PS50011">
    <property type="entry name" value="PROTEIN_KINASE_DOM"/>
    <property type="match status" value="1"/>
</dbReference>
<dbReference type="Pfam" id="PF07714">
    <property type="entry name" value="PK_Tyr_Ser-Thr"/>
    <property type="match status" value="1"/>
</dbReference>
<dbReference type="Proteomes" id="UP001281761">
    <property type="component" value="Unassembled WGS sequence"/>
</dbReference>
<dbReference type="EMBL" id="JARBJD010000078">
    <property type="protein sequence ID" value="KAK2954414.1"/>
    <property type="molecule type" value="Genomic_DNA"/>
</dbReference>
<evidence type="ECO:0000259" key="2">
    <source>
        <dbReference type="PROSITE" id="PS50011"/>
    </source>
</evidence>
<dbReference type="PANTHER" id="PTHR23257">
    <property type="entry name" value="SERINE-THREONINE PROTEIN KINASE"/>
    <property type="match status" value="1"/>
</dbReference>
<dbReference type="InterPro" id="IPR006626">
    <property type="entry name" value="PbH1"/>
</dbReference>
<name>A0ABQ9XSN3_9EUKA</name>
<comment type="caution">
    <text evidence="3">The sequence shown here is derived from an EMBL/GenBank/DDBJ whole genome shotgun (WGS) entry which is preliminary data.</text>
</comment>
<gene>
    <name evidence="3" type="ORF">BLNAU_10582</name>
</gene>
<protein>
    <recommendedName>
        <fullName evidence="2">Protein kinase domain-containing protein</fullName>
    </recommendedName>
</protein>
<keyword evidence="1" id="KW-0472">Membrane</keyword>
<dbReference type="SUPFAM" id="SSF51126">
    <property type="entry name" value="Pectin lyase-like"/>
    <property type="match status" value="2"/>
</dbReference>
<dbReference type="SMART" id="SM00710">
    <property type="entry name" value="PbH1"/>
    <property type="match status" value="9"/>
</dbReference>
<reference evidence="3 4" key="1">
    <citation type="journal article" date="2022" name="bioRxiv">
        <title>Genomics of Preaxostyla Flagellates Illuminates Evolutionary Transitions and the Path Towards Mitochondrial Loss.</title>
        <authorList>
            <person name="Novak L.V.F."/>
            <person name="Treitli S.C."/>
            <person name="Pyrih J."/>
            <person name="Halakuc P."/>
            <person name="Pipaliya S.V."/>
            <person name="Vacek V."/>
            <person name="Brzon O."/>
            <person name="Soukal P."/>
            <person name="Eme L."/>
            <person name="Dacks J.B."/>
            <person name="Karnkowska A."/>
            <person name="Elias M."/>
            <person name="Hampl V."/>
        </authorList>
    </citation>
    <scope>NUCLEOTIDE SEQUENCE [LARGE SCALE GENOMIC DNA]</scope>
    <source>
        <strain evidence="3">NAU3</strain>
        <tissue evidence="3">Gut</tissue>
    </source>
</reference>
<feature type="domain" description="Protein kinase" evidence="2">
    <location>
        <begin position="3028"/>
        <end position="3356"/>
    </location>
</feature>
<dbReference type="InterPro" id="IPR011050">
    <property type="entry name" value="Pectin_lyase_fold/virulence"/>
</dbReference>
<evidence type="ECO:0000313" key="4">
    <source>
        <dbReference type="Proteomes" id="UP001281761"/>
    </source>
</evidence>